<dbReference type="SUPFAM" id="SSF50249">
    <property type="entry name" value="Nucleic acid-binding proteins"/>
    <property type="match status" value="1"/>
</dbReference>
<dbReference type="GO" id="GO:0006260">
    <property type="term" value="P:DNA replication"/>
    <property type="evidence" value="ECO:0007669"/>
    <property type="project" value="InterPro"/>
</dbReference>
<dbReference type="KEGG" id="mic:Mic7113_6446"/>
<protein>
    <recommendedName>
        <fullName evidence="2">Single-stranded DNA-binding protein</fullName>
    </recommendedName>
</protein>
<dbReference type="OrthoDB" id="9809878at2"/>
<sequence>MTSSFTLISGLIGGEPEFADYNNNRKATLSIYTNRPYKNAQGEYDTDIHNVQAWGRTAAYLAELQSIHGSLKGMVAMVSGHMESYKNGEGQKFWTLKAERIVISPRPSKTNGNGDDGLPF</sequence>
<evidence type="ECO:0000313" key="3">
    <source>
        <dbReference type="EMBL" id="AFZ22026.1"/>
    </source>
</evidence>
<keyword evidence="1 2" id="KW-0238">DNA-binding</keyword>
<geneLocation type="plasmid" evidence="3 4">
    <name>pMIC7113.01</name>
</geneLocation>
<dbReference type="InterPro" id="IPR012340">
    <property type="entry name" value="NA-bd_OB-fold"/>
</dbReference>
<dbReference type="CDD" id="cd04496">
    <property type="entry name" value="SSB_OBF"/>
    <property type="match status" value="1"/>
</dbReference>
<accession>K9WQE6</accession>
<dbReference type="InterPro" id="IPR011344">
    <property type="entry name" value="ssDNA-bd"/>
</dbReference>
<gene>
    <name evidence="3" type="ORF">Mic7113_6446</name>
</gene>
<proteinExistence type="predicted"/>
<keyword evidence="3" id="KW-0614">Plasmid</keyword>
<evidence type="ECO:0000256" key="2">
    <source>
        <dbReference type="PIRNR" id="PIRNR002070"/>
    </source>
</evidence>
<dbReference type="GO" id="GO:0003697">
    <property type="term" value="F:single-stranded DNA binding"/>
    <property type="evidence" value="ECO:0007669"/>
    <property type="project" value="InterPro"/>
</dbReference>
<dbReference type="PIRSF" id="PIRSF002070">
    <property type="entry name" value="SSB"/>
    <property type="match status" value="1"/>
</dbReference>
<evidence type="ECO:0000313" key="4">
    <source>
        <dbReference type="Proteomes" id="UP000010471"/>
    </source>
</evidence>
<dbReference type="RefSeq" id="WP_015186153.1">
    <property type="nucleotide sequence ID" value="NC_019739.1"/>
</dbReference>
<dbReference type="Proteomes" id="UP000010471">
    <property type="component" value="Plasmid pMIC7113.01"/>
</dbReference>
<reference evidence="3 4" key="1">
    <citation type="submission" date="2012-06" db="EMBL/GenBank/DDBJ databases">
        <title>Finished plasmid 1 of genome of Microcoleus sp. PCC 7113.</title>
        <authorList>
            <consortium name="US DOE Joint Genome Institute"/>
            <person name="Gugger M."/>
            <person name="Coursin T."/>
            <person name="Rippka R."/>
            <person name="Tandeau De Marsac N."/>
            <person name="Huntemann M."/>
            <person name="Wei C.-L."/>
            <person name="Han J."/>
            <person name="Detter J.C."/>
            <person name="Han C."/>
            <person name="Tapia R."/>
            <person name="Chen A."/>
            <person name="Kyrpides N."/>
            <person name="Mavromatis K."/>
            <person name="Markowitz V."/>
            <person name="Szeto E."/>
            <person name="Ivanova N."/>
            <person name="Pagani I."/>
            <person name="Pati A."/>
            <person name="Goodwin L."/>
            <person name="Nordberg H.P."/>
            <person name="Cantor M.N."/>
            <person name="Hua S.X."/>
            <person name="Woyke T."/>
            <person name="Kerfeld C.A."/>
        </authorList>
    </citation>
    <scope>NUCLEOTIDE SEQUENCE [LARGE SCALE GENOMIC DNA]</scope>
    <source>
        <strain evidence="3 4">PCC 7113</strain>
        <plasmid evidence="3 4">pMIC7113.01</plasmid>
    </source>
</reference>
<dbReference type="Pfam" id="PF00436">
    <property type="entry name" value="SSB"/>
    <property type="match status" value="1"/>
</dbReference>
<dbReference type="HOGENOM" id="CLU_2047012_0_0_3"/>
<evidence type="ECO:0000256" key="1">
    <source>
        <dbReference type="ARBA" id="ARBA00023125"/>
    </source>
</evidence>
<keyword evidence="4" id="KW-1185">Reference proteome</keyword>
<dbReference type="EMBL" id="CP003631">
    <property type="protein sequence ID" value="AFZ22026.1"/>
    <property type="molecule type" value="Genomic_DNA"/>
</dbReference>
<organism evidence="3 4">
    <name type="scientific">Allocoleopsis franciscana PCC 7113</name>
    <dbReference type="NCBI Taxonomy" id="1173027"/>
    <lineage>
        <taxon>Bacteria</taxon>
        <taxon>Bacillati</taxon>
        <taxon>Cyanobacteriota</taxon>
        <taxon>Cyanophyceae</taxon>
        <taxon>Coleofasciculales</taxon>
        <taxon>Coleofasciculaceae</taxon>
        <taxon>Allocoleopsis</taxon>
        <taxon>Allocoleopsis franciscana</taxon>
    </lineage>
</organism>
<name>K9WQE6_9CYAN</name>
<dbReference type="Gene3D" id="2.40.50.140">
    <property type="entry name" value="Nucleic acid-binding proteins"/>
    <property type="match status" value="1"/>
</dbReference>
<dbReference type="InterPro" id="IPR000424">
    <property type="entry name" value="Primosome_PriB/ssb"/>
</dbReference>
<dbReference type="PROSITE" id="PS50935">
    <property type="entry name" value="SSB"/>
    <property type="match status" value="1"/>
</dbReference>
<dbReference type="AlphaFoldDB" id="K9WQE6"/>